<keyword evidence="2" id="KW-1185">Reference proteome</keyword>
<accession>A0A194QNP6</accession>
<evidence type="ECO:0000313" key="2">
    <source>
        <dbReference type="Proteomes" id="UP000053240"/>
    </source>
</evidence>
<dbReference type="EMBL" id="KQ461194">
    <property type="protein sequence ID" value="KPJ06979.1"/>
    <property type="molecule type" value="Genomic_DNA"/>
</dbReference>
<dbReference type="InParanoid" id="A0A194QNP6"/>
<evidence type="ECO:0000313" key="1">
    <source>
        <dbReference type="EMBL" id="KPJ06979.1"/>
    </source>
</evidence>
<gene>
    <name evidence="1" type="ORF">RR48_11478</name>
</gene>
<dbReference type="AlphaFoldDB" id="A0A194QNP6"/>
<sequence length="329" mass="37285">MLDPDDLCRYACFSTACDSSELTKDEVDKVIEDDLTQKLSEDLLQSIERKFQVDLQRSVDIVLMKIRLLLQNGTAHIQDSLAELQSMLDLMRQHAGEQQVDTCLKDKQNETTALAEKALHQMVVCGYALIGQDPSQAVSRVVDLKNMIRQGVKPIHAKKSEIDQLLKVCGHDHDSLKNVIKCVISKSPIIKVSMMEITGKLIEGVVELTKLMAHGAMHEACLIEVVKTLEDEAFDVITKVKFCAYGNSTYFDNVNSYIAENNATVLDFEKKIPEDLIEYNNISNTSEMKELLRRMVQESKNKEIDEKLKEKFLKLQNKFDETNDISAKL</sequence>
<proteinExistence type="predicted"/>
<protein>
    <submittedName>
        <fullName evidence="1">Uncharacterized protein</fullName>
    </submittedName>
</protein>
<name>A0A194QNP6_PAPMA</name>
<dbReference type="Proteomes" id="UP000053240">
    <property type="component" value="Unassembled WGS sequence"/>
</dbReference>
<reference evidence="1 2" key="1">
    <citation type="journal article" date="2015" name="Nat. Commun.">
        <title>Outbred genome sequencing and CRISPR/Cas9 gene editing in butterflies.</title>
        <authorList>
            <person name="Li X."/>
            <person name="Fan D."/>
            <person name="Zhang W."/>
            <person name="Liu G."/>
            <person name="Zhang L."/>
            <person name="Zhao L."/>
            <person name="Fang X."/>
            <person name="Chen L."/>
            <person name="Dong Y."/>
            <person name="Chen Y."/>
            <person name="Ding Y."/>
            <person name="Zhao R."/>
            <person name="Feng M."/>
            <person name="Zhu Y."/>
            <person name="Feng Y."/>
            <person name="Jiang X."/>
            <person name="Zhu D."/>
            <person name="Xiang H."/>
            <person name="Feng X."/>
            <person name="Li S."/>
            <person name="Wang J."/>
            <person name="Zhang G."/>
            <person name="Kronforst M.R."/>
            <person name="Wang W."/>
        </authorList>
    </citation>
    <scope>NUCLEOTIDE SEQUENCE [LARGE SCALE GENOMIC DNA]</scope>
    <source>
        <strain evidence="1">Ya'a_city_454_Pm</strain>
        <tissue evidence="1">Whole body</tissue>
    </source>
</reference>
<organism evidence="1 2">
    <name type="scientific">Papilio machaon</name>
    <name type="common">Old World swallowtail butterfly</name>
    <dbReference type="NCBI Taxonomy" id="76193"/>
    <lineage>
        <taxon>Eukaryota</taxon>
        <taxon>Metazoa</taxon>
        <taxon>Ecdysozoa</taxon>
        <taxon>Arthropoda</taxon>
        <taxon>Hexapoda</taxon>
        <taxon>Insecta</taxon>
        <taxon>Pterygota</taxon>
        <taxon>Neoptera</taxon>
        <taxon>Endopterygota</taxon>
        <taxon>Lepidoptera</taxon>
        <taxon>Glossata</taxon>
        <taxon>Ditrysia</taxon>
        <taxon>Papilionoidea</taxon>
        <taxon>Papilionidae</taxon>
        <taxon>Papilioninae</taxon>
        <taxon>Papilio</taxon>
    </lineage>
</organism>